<dbReference type="AlphaFoldDB" id="A0A386WQA8"/>
<organism evidence="1 2">
    <name type="scientific">Micromonospora tulbaghiae</name>
    <dbReference type="NCBI Taxonomy" id="479978"/>
    <lineage>
        <taxon>Bacteria</taxon>
        <taxon>Bacillati</taxon>
        <taxon>Actinomycetota</taxon>
        <taxon>Actinomycetes</taxon>
        <taxon>Micromonosporales</taxon>
        <taxon>Micromonosporaceae</taxon>
        <taxon>Micromonospora</taxon>
    </lineage>
</organism>
<dbReference type="EMBL" id="CP024087">
    <property type="protein sequence ID" value="AYF30626.1"/>
    <property type="molecule type" value="Genomic_DNA"/>
</dbReference>
<gene>
    <name evidence="1" type="ORF">CSH63_24915</name>
</gene>
<dbReference type="Proteomes" id="UP000267804">
    <property type="component" value="Chromosome"/>
</dbReference>
<protein>
    <submittedName>
        <fullName evidence="1">Uncharacterized protein</fullName>
    </submittedName>
</protein>
<reference evidence="1 2" key="1">
    <citation type="submission" date="2017-10" db="EMBL/GenBank/DDBJ databases">
        <title>Integration of genomic and chemical information greatly accelerates assignment of the full stereostructure of myelolactone, a potent inhibitor of myeloma from a marine-derived Micromonospora.</title>
        <authorList>
            <person name="Kim M.C."/>
            <person name="Machado H."/>
            <person name="Jensen P.R."/>
            <person name="Fenical W."/>
        </authorList>
    </citation>
    <scope>NUCLEOTIDE SEQUENCE [LARGE SCALE GENOMIC DNA]</scope>
    <source>
        <strain evidence="1 2">CNY-010</strain>
    </source>
</reference>
<evidence type="ECO:0000313" key="1">
    <source>
        <dbReference type="EMBL" id="AYF30626.1"/>
    </source>
</evidence>
<proteinExistence type="predicted"/>
<name>A0A386WQA8_9ACTN</name>
<sequence>MTAPHRHQTPGMKRAHASAQTAIARALAHVPPPPTEDDQAIAEQYPYVTPTRARQIRHEIEETRRHG</sequence>
<dbReference type="KEGG" id="mtua:CSH63_24915"/>
<accession>A0A386WQA8</accession>
<dbReference type="RefSeq" id="WP_120572331.1">
    <property type="nucleotide sequence ID" value="NZ_CP024087.1"/>
</dbReference>
<evidence type="ECO:0000313" key="2">
    <source>
        <dbReference type="Proteomes" id="UP000267804"/>
    </source>
</evidence>